<dbReference type="AlphaFoldDB" id="A0A7W4VMA6"/>
<reference evidence="4 5" key="1">
    <citation type="submission" date="2020-08" db="EMBL/GenBank/DDBJ databases">
        <title>The Agave Microbiome: Exploring the role of microbial communities in plant adaptations to desert environments.</title>
        <authorList>
            <person name="Partida-Martinez L.P."/>
        </authorList>
    </citation>
    <scope>NUCLEOTIDE SEQUENCE [LARGE SCALE GENOMIC DNA]</scope>
    <source>
        <strain evidence="4 5">AT3.9</strain>
    </source>
</reference>
<evidence type="ECO:0000256" key="1">
    <source>
        <dbReference type="SAM" id="MobiDB-lite"/>
    </source>
</evidence>
<accession>A0A7W4VMA6</accession>
<keyword evidence="2" id="KW-0472">Membrane</keyword>
<evidence type="ECO:0000313" key="5">
    <source>
        <dbReference type="Proteomes" id="UP000532010"/>
    </source>
</evidence>
<evidence type="ECO:0000313" key="4">
    <source>
        <dbReference type="EMBL" id="MBB3019810.1"/>
    </source>
</evidence>
<keyword evidence="2" id="KW-0812">Transmembrane</keyword>
<comment type="caution">
    <text evidence="4">The sequence shown here is derived from an EMBL/GenBank/DDBJ whole genome shotgun (WGS) entry which is preliminary data.</text>
</comment>
<dbReference type="EMBL" id="JACHWB010000003">
    <property type="protein sequence ID" value="MBB3019810.1"/>
    <property type="molecule type" value="Genomic_DNA"/>
</dbReference>
<evidence type="ECO:0000256" key="3">
    <source>
        <dbReference type="SAM" id="SignalP"/>
    </source>
</evidence>
<sequence>MIETLKVSLLTMMLTVWSAIAMAQTSPGGTPGTPGGGTTSPSGTTTGANPGGAAGEGMDWVWIIVAVVVIAALLFYFLGRGRSTRV</sequence>
<protein>
    <recommendedName>
        <fullName evidence="6">MYXO-CTERM domain-containing protein</fullName>
    </recommendedName>
</protein>
<keyword evidence="3" id="KW-0732">Signal</keyword>
<proteinExistence type="predicted"/>
<gene>
    <name evidence="4" type="ORF">FHR70_002875</name>
</gene>
<name>A0A7W4VMA6_9HYPH</name>
<keyword evidence="2" id="KW-1133">Transmembrane helix</keyword>
<organism evidence="4 5">
    <name type="scientific">Microvirga lupini</name>
    <dbReference type="NCBI Taxonomy" id="420324"/>
    <lineage>
        <taxon>Bacteria</taxon>
        <taxon>Pseudomonadati</taxon>
        <taxon>Pseudomonadota</taxon>
        <taxon>Alphaproteobacteria</taxon>
        <taxon>Hyphomicrobiales</taxon>
        <taxon>Methylobacteriaceae</taxon>
        <taxon>Microvirga</taxon>
    </lineage>
</organism>
<feature type="compositionally biased region" description="Gly residues" evidence="1">
    <location>
        <begin position="29"/>
        <end position="38"/>
    </location>
</feature>
<feature type="chain" id="PRO_5031485275" description="MYXO-CTERM domain-containing protein" evidence="3">
    <location>
        <begin position="24"/>
        <end position="86"/>
    </location>
</feature>
<feature type="signal peptide" evidence="3">
    <location>
        <begin position="1"/>
        <end position="23"/>
    </location>
</feature>
<feature type="compositionally biased region" description="Low complexity" evidence="1">
    <location>
        <begin position="39"/>
        <end position="48"/>
    </location>
</feature>
<feature type="transmembrane region" description="Helical" evidence="2">
    <location>
        <begin position="60"/>
        <end position="78"/>
    </location>
</feature>
<feature type="region of interest" description="Disordered" evidence="1">
    <location>
        <begin position="25"/>
        <end position="51"/>
    </location>
</feature>
<evidence type="ECO:0008006" key="6">
    <source>
        <dbReference type="Google" id="ProtNLM"/>
    </source>
</evidence>
<evidence type="ECO:0000256" key="2">
    <source>
        <dbReference type="SAM" id="Phobius"/>
    </source>
</evidence>
<dbReference type="Proteomes" id="UP000532010">
    <property type="component" value="Unassembled WGS sequence"/>
</dbReference>
<keyword evidence="5" id="KW-1185">Reference proteome</keyword>
<dbReference type="RefSeq" id="WP_183451179.1">
    <property type="nucleotide sequence ID" value="NZ_JACHWB010000003.1"/>
</dbReference>